<keyword evidence="2" id="KW-1185">Reference proteome</keyword>
<evidence type="ECO:0000313" key="1">
    <source>
        <dbReference type="EMBL" id="KAJ2979135.1"/>
    </source>
</evidence>
<comment type="caution">
    <text evidence="1">The sequence shown here is derived from an EMBL/GenBank/DDBJ whole genome shotgun (WGS) entry which is preliminary data.</text>
</comment>
<proteinExistence type="predicted"/>
<protein>
    <submittedName>
        <fullName evidence="1">Uncharacterized protein</fullName>
    </submittedName>
</protein>
<sequence>MHIFRLSRLATVIVAASCVGETVGAGFAKKIPQLQTLPPLREQADLVNSWTEERKALIPGLLRKYGVDAWLVGDPPYTRTHAMSQREYAEDTIFWALKDATQFSARRRTTHLFLASPKHGAKNSYSWIDNTAALWDDLRDILVEQQPKSIALNTHPELAFASGLHAGELDAISAALGEDLADRFVLEPMLPIEVVATMVPGRLPWYKRMQETAWAIIEEAFSENVIVPGKSTPLDIEWWMREKIQSLNYTTWFQPGVYILNEDGFPGKGSTSFRNGMRASANRPIQHGDLIHTDFGVTALGLNTDTQHLGYVLYPGETGADIPKGMIEGLKKVNRLQDIVKGNMKIGMTGNEILQASLKQMHEEGIEGKIYCHATGEWGHSAGTVIGMTNLQDSVPVLGDLPLLKDTYYSIELYAEHFVPERNQTLKFPQEEDVYWDAKAESWEWVYGRQEEFLLIRTPAESVLENPGEL</sequence>
<name>A0ACC1NJL7_9PEZI</name>
<accession>A0ACC1NJL7</accession>
<gene>
    <name evidence="1" type="ORF">NUW58_g7279</name>
</gene>
<evidence type="ECO:0000313" key="2">
    <source>
        <dbReference type="Proteomes" id="UP001143856"/>
    </source>
</evidence>
<dbReference type="Proteomes" id="UP001143856">
    <property type="component" value="Unassembled WGS sequence"/>
</dbReference>
<organism evidence="1 2">
    <name type="scientific">Xylaria curta</name>
    <dbReference type="NCBI Taxonomy" id="42375"/>
    <lineage>
        <taxon>Eukaryota</taxon>
        <taxon>Fungi</taxon>
        <taxon>Dikarya</taxon>
        <taxon>Ascomycota</taxon>
        <taxon>Pezizomycotina</taxon>
        <taxon>Sordariomycetes</taxon>
        <taxon>Xylariomycetidae</taxon>
        <taxon>Xylariales</taxon>
        <taxon>Xylariaceae</taxon>
        <taxon>Xylaria</taxon>
    </lineage>
</organism>
<dbReference type="EMBL" id="JAPDGR010001852">
    <property type="protein sequence ID" value="KAJ2979135.1"/>
    <property type="molecule type" value="Genomic_DNA"/>
</dbReference>
<reference evidence="1" key="1">
    <citation type="submission" date="2022-10" db="EMBL/GenBank/DDBJ databases">
        <title>Genome Sequence of Xylaria curta.</title>
        <authorList>
            <person name="Buettner E."/>
        </authorList>
    </citation>
    <scope>NUCLEOTIDE SEQUENCE</scope>
    <source>
        <strain evidence="1">Babe10</strain>
    </source>
</reference>